<evidence type="ECO:0000313" key="1">
    <source>
        <dbReference type="EMBL" id="KAK4270804.1"/>
    </source>
</evidence>
<accession>A0AAE1MMC8</accession>
<sequence length="91" mass="10501">MQAINKGLEKVVQKCNELGPMPSLDKWIGGSSIMFGKLSHYEEQRISERYREDVMFASQVQLVNQCLKLEFPHLQLYFSRESTLMISSSQS</sequence>
<name>A0AAE1MMC8_9FABA</name>
<dbReference type="Proteomes" id="UP001293593">
    <property type="component" value="Unassembled WGS sequence"/>
</dbReference>
<protein>
    <submittedName>
        <fullName evidence="1">Uncharacterized protein</fullName>
    </submittedName>
</protein>
<evidence type="ECO:0000313" key="2">
    <source>
        <dbReference type="Proteomes" id="UP001293593"/>
    </source>
</evidence>
<keyword evidence="2" id="KW-1185">Reference proteome</keyword>
<dbReference type="AlphaFoldDB" id="A0AAE1MMC8"/>
<dbReference type="EMBL" id="JAWXYG010000005">
    <property type="protein sequence ID" value="KAK4270804.1"/>
    <property type="molecule type" value="Genomic_DNA"/>
</dbReference>
<proteinExistence type="predicted"/>
<reference evidence="1" key="1">
    <citation type="submission" date="2023-10" db="EMBL/GenBank/DDBJ databases">
        <title>Chromosome-level genome of the transformable northern wattle, Acacia crassicarpa.</title>
        <authorList>
            <person name="Massaro I."/>
            <person name="Sinha N.R."/>
            <person name="Poethig S."/>
            <person name="Leichty A.R."/>
        </authorList>
    </citation>
    <scope>NUCLEOTIDE SEQUENCE</scope>
    <source>
        <strain evidence="1">Acra3RX</strain>
        <tissue evidence="1">Leaf</tissue>
    </source>
</reference>
<gene>
    <name evidence="1" type="ORF">QN277_019573</name>
</gene>
<comment type="caution">
    <text evidence="1">The sequence shown here is derived from an EMBL/GenBank/DDBJ whole genome shotgun (WGS) entry which is preliminary data.</text>
</comment>
<organism evidence="1 2">
    <name type="scientific">Acacia crassicarpa</name>
    <name type="common">northern wattle</name>
    <dbReference type="NCBI Taxonomy" id="499986"/>
    <lineage>
        <taxon>Eukaryota</taxon>
        <taxon>Viridiplantae</taxon>
        <taxon>Streptophyta</taxon>
        <taxon>Embryophyta</taxon>
        <taxon>Tracheophyta</taxon>
        <taxon>Spermatophyta</taxon>
        <taxon>Magnoliopsida</taxon>
        <taxon>eudicotyledons</taxon>
        <taxon>Gunneridae</taxon>
        <taxon>Pentapetalae</taxon>
        <taxon>rosids</taxon>
        <taxon>fabids</taxon>
        <taxon>Fabales</taxon>
        <taxon>Fabaceae</taxon>
        <taxon>Caesalpinioideae</taxon>
        <taxon>mimosoid clade</taxon>
        <taxon>Acacieae</taxon>
        <taxon>Acacia</taxon>
    </lineage>
</organism>